<name>A0A0R0CQF7_9GAMM</name>
<dbReference type="PATRIC" id="fig|344882.3.peg.1637"/>
<keyword evidence="3" id="KW-1185">Reference proteome</keyword>
<accession>A0A0R0CQF7</accession>
<evidence type="ECO:0000259" key="1">
    <source>
        <dbReference type="Pfam" id="PF01345"/>
    </source>
</evidence>
<gene>
    <name evidence="2" type="ORF">ABB29_02165</name>
</gene>
<sequence>MSISARSARGLGIALLLSMWLPMDGWAQSCNTLVPVQNPSFAGGTNSSPLNLPPYWAVTTTVLGSQAVNGWVYADANAYISGDFAPNTVAGRAVRTTGYNTLQQTVQGGVGGGSVIQFQLRWINGNGVVGGGNTAELGVYYAGVLYATFFTTPYAAVNYTKPTPTATGGAVIATSPAWSSFPDVTVAPGLDYSTVSITLPAGVPASGQLVFVARRNQPAGTLDPGSQTDDYQVFNPQILSPTLCLLKQSNVASGSFAFTVGNADTDLGTTGTQTAATITTTSPGVPVAFDAWPDNAASGFDASAGVEPLLVTDPALAVSVVESPAQDPGFRLAQANCSGGGTATVDTATNTATITGITAAAAPTICTLVNDYFVDMAIEKTSNPPGPVTPGTALQYTLQITNNGPGSVTGTVVTDTPDTGLDCPASNPVAITGDGIPAGGPYTIANLTGAGIVMGTLAATQSASLTYTCTVE</sequence>
<dbReference type="NCBIfam" id="TIGR01451">
    <property type="entry name" value="B_ant_repeat"/>
    <property type="match status" value="1"/>
</dbReference>
<evidence type="ECO:0000313" key="2">
    <source>
        <dbReference type="EMBL" id="KRG71590.1"/>
    </source>
</evidence>
<organism evidence="2 3">
    <name type="scientific">Pseudoxanthomonas dokdonensis</name>
    <dbReference type="NCBI Taxonomy" id="344882"/>
    <lineage>
        <taxon>Bacteria</taxon>
        <taxon>Pseudomonadati</taxon>
        <taxon>Pseudomonadota</taxon>
        <taxon>Gammaproteobacteria</taxon>
        <taxon>Lysobacterales</taxon>
        <taxon>Lysobacteraceae</taxon>
        <taxon>Pseudoxanthomonas</taxon>
    </lineage>
</organism>
<dbReference type="AlphaFoldDB" id="A0A0R0CQF7"/>
<dbReference type="InterPro" id="IPR047589">
    <property type="entry name" value="DUF11_rpt"/>
</dbReference>
<protein>
    <recommendedName>
        <fullName evidence="1">DUF11 domain-containing protein</fullName>
    </recommendedName>
</protein>
<proteinExistence type="predicted"/>
<dbReference type="STRING" id="344882.ABB29_02165"/>
<reference evidence="2 3" key="1">
    <citation type="submission" date="2015-05" db="EMBL/GenBank/DDBJ databases">
        <title>Genome sequencing and analysis of members of genus Stenotrophomonas.</title>
        <authorList>
            <person name="Patil P.P."/>
            <person name="Midha S."/>
            <person name="Patil P.B."/>
        </authorList>
    </citation>
    <scope>NUCLEOTIDE SEQUENCE [LARGE SCALE GENOMIC DNA]</scope>
    <source>
        <strain evidence="2 3">DSM 21858</strain>
    </source>
</reference>
<dbReference type="InterPro" id="IPR001434">
    <property type="entry name" value="OmcB-like_DUF11"/>
</dbReference>
<dbReference type="EMBL" id="LDJL01000002">
    <property type="protein sequence ID" value="KRG71590.1"/>
    <property type="molecule type" value="Genomic_DNA"/>
</dbReference>
<dbReference type="Pfam" id="PF01345">
    <property type="entry name" value="DUF11"/>
    <property type="match status" value="1"/>
</dbReference>
<feature type="domain" description="DUF11" evidence="1">
    <location>
        <begin position="375"/>
        <end position="471"/>
    </location>
</feature>
<comment type="caution">
    <text evidence="2">The sequence shown here is derived from an EMBL/GenBank/DDBJ whole genome shotgun (WGS) entry which is preliminary data.</text>
</comment>
<evidence type="ECO:0000313" key="3">
    <source>
        <dbReference type="Proteomes" id="UP000052052"/>
    </source>
</evidence>
<dbReference type="Proteomes" id="UP000052052">
    <property type="component" value="Unassembled WGS sequence"/>
</dbReference>